<feature type="domain" description="HTH lacI-type" evidence="4">
    <location>
        <begin position="6"/>
        <end position="60"/>
    </location>
</feature>
<keyword evidence="3" id="KW-0804">Transcription</keyword>
<dbReference type="PANTHER" id="PTHR30146:SF153">
    <property type="entry name" value="LACTOSE OPERON REPRESSOR"/>
    <property type="match status" value="1"/>
</dbReference>
<keyword evidence="2 5" id="KW-0238">DNA-binding</keyword>
<dbReference type="PROSITE" id="PS00356">
    <property type="entry name" value="HTH_LACI_1"/>
    <property type="match status" value="1"/>
</dbReference>
<dbReference type="CDD" id="cd01545">
    <property type="entry name" value="PBP1_SalR"/>
    <property type="match status" value="1"/>
</dbReference>
<gene>
    <name evidence="5" type="ORF">MZV50_12140</name>
</gene>
<dbReference type="GO" id="GO:0003677">
    <property type="term" value="F:DNA binding"/>
    <property type="evidence" value="ECO:0007669"/>
    <property type="project" value="UniProtKB-KW"/>
</dbReference>
<dbReference type="Gene3D" id="3.40.50.2300">
    <property type="match status" value="2"/>
</dbReference>
<accession>A0ABY4ZZK7</accession>
<evidence type="ECO:0000256" key="2">
    <source>
        <dbReference type="ARBA" id="ARBA00023125"/>
    </source>
</evidence>
<dbReference type="InterPro" id="IPR010982">
    <property type="entry name" value="Lambda_DNA-bd_dom_sf"/>
</dbReference>
<keyword evidence="1" id="KW-0805">Transcription regulation</keyword>
<protein>
    <submittedName>
        <fullName evidence="5">LacI family DNA-binding transcriptional regulator</fullName>
    </submittedName>
</protein>
<dbReference type="InterPro" id="IPR046335">
    <property type="entry name" value="LacI/GalR-like_sensor"/>
</dbReference>
<dbReference type="PROSITE" id="PS50932">
    <property type="entry name" value="HTH_LACI_2"/>
    <property type="match status" value="1"/>
</dbReference>
<dbReference type="Gene3D" id="1.10.260.40">
    <property type="entry name" value="lambda repressor-like DNA-binding domains"/>
    <property type="match status" value="1"/>
</dbReference>
<dbReference type="Pfam" id="PF00356">
    <property type="entry name" value="LacI"/>
    <property type="match status" value="1"/>
</dbReference>
<dbReference type="EMBL" id="CP096040">
    <property type="protein sequence ID" value="USQ98235.1"/>
    <property type="molecule type" value="Genomic_DNA"/>
</dbReference>
<evidence type="ECO:0000313" key="6">
    <source>
        <dbReference type="Proteomes" id="UP001057520"/>
    </source>
</evidence>
<reference evidence="5 6" key="1">
    <citation type="submission" date="2022-04" db="EMBL/GenBank/DDBJ databases">
        <title>Genome sequence of soybean root-associated Caulobacter segnis RL271.</title>
        <authorList>
            <person name="Longley R."/>
            <person name="Bonito G."/>
            <person name="Trigodet F."/>
            <person name="Crosson S."/>
            <person name="Fiebig A."/>
        </authorList>
    </citation>
    <scope>NUCLEOTIDE SEQUENCE [LARGE SCALE GENOMIC DNA]</scope>
    <source>
        <strain evidence="5 6">RL271</strain>
    </source>
</reference>
<evidence type="ECO:0000256" key="3">
    <source>
        <dbReference type="ARBA" id="ARBA00023163"/>
    </source>
</evidence>
<dbReference type="SMART" id="SM00354">
    <property type="entry name" value="HTH_LACI"/>
    <property type="match status" value="1"/>
</dbReference>
<dbReference type="PANTHER" id="PTHR30146">
    <property type="entry name" value="LACI-RELATED TRANSCRIPTIONAL REPRESSOR"/>
    <property type="match status" value="1"/>
</dbReference>
<evidence type="ECO:0000256" key="1">
    <source>
        <dbReference type="ARBA" id="ARBA00023015"/>
    </source>
</evidence>
<dbReference type="SUPFAM" id="SSF47413">
    <property type="entry name" value="lambda repressor-like DNA-binding domains"/>
    <property type="match status" value="1"/>
</dbReference>
<dbReference type="SUPFAM" id="SSF53822">
    <property type="entry name" value="Periplasmic binding protein-like I"/>
    <property type="match status" value="1"/>
</dbReference>
<dbReference type="InterPro" id="IPR028082">
    <property type="entry name" value="Peripla_BP_I"/>
</dbReference>
<name>A0ABY4ZZK7_9CAUL</name>
<evidence type="ECO:0000313" key="5">
    <source>
        <dbReference type="EMBL" id="USQ98235.1"/>
    </source>
</evidence>
<dbReference type="InterPro" id="IPR000843">
    <property type="entry name" value="HTH_LacI"/>
</dbReference>
<dbReference type="Pfam" id="PF13377">
    <property type="entry name" value="Peripla_BP_3"/>
    <property type="match status" value="1"/>
</dbReference>
<organism evidence="5 6">
    <name type="scientific">Caulobacter segnis</name>
    <dbReference type="NCBI Taxonomy" id="88688"/>
    <lineage>
        <taxon>Bacteria</taxon>
        <taxon>Pseudomonadati</taxon>
        <taxon>Pseudomonadota</taxon>
        <taxon>Alphaproteobacteria</taxon>
        <taxon>Caulobacterales</taxon>
        <taxon>Caulobacteraceae</taxon>
        <taxon>Caulobacter</taxon>
    </lineage>
</organism>
<evidence type="ECO:0000259" key="4">
    <source>
        <dbReference type="PROSITE" id="PS50932"/>
    </source>
</evidence>
<proteinExistence type="predicted"/>
<dbReference type="CDD" id="cd01392">
    <property type="entry name" value="HTH_LacI"/>
    <property type="match status" value="1"/>
</dbReference>
<dbReference type="Proteomes" id="UP001057520">
    <property type="component" value="Chromosome"/>
</dbReference>
<sequence>MSVRPPTIKDVALAAEVSFKTVARVLNNEPGVREALKVRVQAAVEKLGYTPNISARGLSGAGSRMIVLISNAPPEPFRQNYDYMATVQAAVVRACRLHGYHVAIEVAPDGAGLAKAIDAARALAPEGVLVIPPICDNPALLDAIVRGEVAAVRIAPTIQTDLGWSVRMDDKAAAVAMTRHLLDLGHTDIAFIEGHPGHGASVLRLEGFRQAMAEAGLGGKALRVESGNFTFASGRAAGLRLLARAEQRPTAIFAANDLTALGVIGAAAELGLKPPEDVSVAGFDDTNAARMVWPDLTSIRQPLEGFAEAAVELVIAGGKGETERWIGFELMARGSTAPPRRAPV</sequence>
<keyword evidence="6" id="KW-1185">Reference proteome</keyword>